<dbReference type="RefSeq" id="WP_073548540.1">
    <property type="nucleotide sequence ID" value="NZ_CAWMVK010000034.1"/>
</dbReference>
<evidence type="ECO:0000256" key="1">
    <source>
        <dbReference type="ARBA" id="ARBA00003469"/>
    </source>
</evidence>
<name>A0A1U7HX09_9CHRO</name>
<reference evidence="14 15" key="1">
    <citation type="submission" date="2016-11" db="EMBL/GenBank/DDBJ databases">
        <title>Draft Genome Sequences of Nine Cyanobacterial Strains from Diverse Habitats.</title>
        <authorList>
            <person name="Zhu T."/>
            <person name="Hou S."/>
            <person name="Lu X."/>
            <person name="Hess W.R."/>
        </authorList>
    </citation>
    <scope>NUCLEOTIDE SEQUENCE [LARGE SCALE GENOMIC DNA]</scope>
    <source>
        <strain evidence="14 15">5.2 s.c.1</strain>
    </source>
</reference>
<dbReference type="PANTHER" id="PTHR31528">
    <property type="entry name" value="4-AMINO-5-HYDROXYMETHYL-2-METHYLPYRIMIDINE PHOSPHATE SYNTHASE THI11-RELATED"/>
    <property type="match status" value="1"/>
</dbReference>
<dbReference type="STRING" id="247279.NIES1031_05775"/>
<feature type="chain" id="PRO_5012278892" description="Thiamine pyrimidine synthase" evidence="12">
    <location>
        <begin position="26"/>
        <end position="369"/>
    </location>
</feature>
<dbReference type="PANTHER" id="PTHR31528:SF1">
    <property type="entry name" value="4-AMINO-5-HYDROXYMETHYL-2-METHYLPYRIMIDINE PHOSPHATE SYNTHASE THI11-RELATED"/>
    <property type="match status" value="1"/>
</dbReference>
<dbReference type="InterPro" id="IPR027939">
    <property type="entry name" value="NMT1/THI5"/>
</dbReference>
<dbReference type="EMBL" id="MRCC01000004">
    <property type="protein sequence ID" value="OKH28081.1"/>
    <property type="molecule type" value="Genomic_DNA"/>
</dbReference>
<evidence type="ECO:0000256" key="11">
    <source>
        <dbReference type="ARBA" id="ARBA00048179"/>
    </source>
</evidence>
<evidence type="ECO:0000313" key="15">
    <source>
        <dbReference type="Proteomes" id="UP000185984"/>
    </source>
</evidence>
<dbReference type="Gene3D" id="3.40.190.10">
    <property type="entry name" value="Periplasmic binding protein-like II"/>
    <property type="match status" value="2"/>
</dbReference>
<proteinExistence type="inferred from homology"/>
<dbReference type="GO" id="GO:0016740">
    <property type="term" value="F:transferase activity"/>
    <property type="evidence" value="ECO:0007669"/>
    <property type="project" value="UniProtKB-KW"/>
</dbReference>
<evidence type="ECO:0000256" key="2">
    <source>
        <dbReference type="ARBA" id="ARBA00004948"/>
    </source>
</evidence>
<evidence type="ECO:0000313" key="14">
    <source>
        <dbReference type="EMBL" id="OKH28081.1"/>
    </source>
</evidence>
<sequence length="369" mass="40365">MPKLGTKFIALALVAGSAVYLGSCANQTTSQPPTTAQTAVNNPNRELREVRFTLSWLLQAVDAPLAMAIEKGYFAEEGIAVRFDRGYGSADSINKIASGVYDIGEGDMYSMMEFNQKNPNDKLVAVAIKYNRSPFAIVALDNAGISSPQQLEGKRLAAPAGDAARRLWPVFAQATGVNPDSVTWNNVEPRLREALLVQGEFDAISCFNISSLPPLNKLGYGPDRLNTFLYADHGLDLYGNALIVRESFAQQNPELVRAFVSAYLRGLQDTIRNPDEGLAAVMNLSEDGLMDQTQERERLQIALDSLYVSPEVEQNGVGGVDQARLQKTLEQVAEGFGLAQVPTAEEVFNDSFLPPQEQRAIVRIHAWQI</sequence>
<evidence type="ECO:0000256" key="6">
    <source>
        <dbReference type="ARBA" id="ARBA00022723"/>
    </source>
</evidence>
<comment type="subunit">
    <text evidence="4">Homodimer.</text>
</comment>
<comment type="caution">
    <text evidence="14">The sequence shown here is derived from an EMBL/GenBank/DDBJ whole genome shotgun (WGS) entry which is preliminary data.</text>
</comment>
<evidence type="ECO:0000256" key="12">
    <source>
        <dbReference type="SAM" id="SignalP"/>
    </source>
</evidence>
<keyword evidence="8" id="KW-0784">Thiamine biosynthesis</keyword>
<dbReference type="AlphaFoldDB" id="A0A1U7HX09"/>
<keyword evidence="5" id="KW-0808">Transferase</keyword>
<accession>A0A1U7HX09</accession>
<feature type="domain" description="SsuA/THI5-like" evidence="13">
    <location>
        <begin position="63"/>
        <end position="276"/>
    </location>
</feature>
<dbReference type="SUPFAM" id="SSF53850">
    <property type="entry name" value="Periplasmic binding protein-like II"/>
    <property type="match status" value="1"/>
</dbReference>
<comment type="function">
    <text evidence="1">Responsible for the formation of the pyrimidine heterocycle in the thiamine biosynthesis pathway. Catalyzes the formation of hydroxymethylpyrimidine phosphate (HMP-P) from histidine and pyridoxal phosphate (PLP). The protein uses PLP and the active site histidine to form HMP-P, generating an inactive enzyme. The enzyme can only undergo a single turnover, which suggests it is a suicide enzyme.</text>
</comment>
<keyword evidence="6" id="KW-0479">Metal-binding</keyword>
<organism evidence="14 15">
    <name type="scientific">Chroogloeocystis siderophila 5.2 s.c.1</name>
    <dbReference type="NCBI Taxonomy" id="247279"/>
    <lineage>
        <taxon>Bacteria</taxon>
        <taxon>Bacillati</taxon>
        <taxon>Cyanobacteriota</taxon>
        <taxon>Cyanophyceae</taxon>
        <taxon>Oscillatoriophycideae</taxon>
        <taxon>Chroococcales</taxon>
        <taxon>Chroococcaceae</taxon>
        <taxon>Chroogloeocystis</taxon>
    </lineage>
</organism>
<evidence type="ECO:0000256" key="9">
    <source>
        <dbReference type="ARBA" id="ARBA00023004"/>
    </source>
</evidence>
<keyword evidence="9" id="KW-0408">Iron</keyword>
<comment type="catalytic activity">
    <reaction evidence="11">
        <text>N(6)-(pyridoxal phosphate)-L-lysyl-[4-amino-5-hydroxymethyl-2-methylpyrimidine phosphate synthase] + L-histidyl-[4-amino-5-hydroxymethyl-2-methylpyrimidine phosphate synthase] + 2 Fe(3+) + 4 H2O = L-lysyl-[4-amino-5-hydroxymethyl-2-methylpyrimidine phosphate synthase] + (2S)-2-amino-5-hydroxy-4-oxopentanoyl-[4-amino-5-hydroxymethyl-2-methylpyrimidine phosphate synthase] + 4-amino-2-methyl-5-(phosphooxymethyl)pyrimidine + 3-oxopropanoate + 2 Fe(2+) + 2 H(+)</text>
        <dbReference type="Rhea" id="RHEA:65756"/>
        <dbReference type="Rhea" id="RHEA-COMP:16892"/>
        <dbReference type="Rhea" id="RHEA-COMP:16893"/>
        <dbReference type="Rhea" id="RHEA-COMP:16894"/>
        <dbReference type="Rhea" id="RHEA-COMP:16895"/>
        <dbReference type="ChEBI" id="CHEBI:15377"/>
        <dbReference type="ChEBI" id="CHEBI:15378"/>
        <dbReference type="ChEBI" id="CHEBI:29033"/>
        <dbReference type="ChEBI" id="CHEBI:29034"/>
        <dbReference type="ChEBI" id="CHEBI:29969"/>
        <dbReference type="ChEBI" id="CHEBI:29979"/>
        <dbReference type="ChEBI" id="CHEBI:33190"/>
        <dbReference type="ChEBI" id="CHEBI:58354"/>
        <dbReference type="ChEBI" id="CHEBI:143915"/>
        <dbReference type="ChEBI" id="CHEBI:157692"/>
    </reaction>
    <physiologicalReaction direction="left-to-right" evidence="11">
        <dbReference type="Rhea" id="RHEA:65757"/>
    </physiologicalReaction>
</comment>
<evidence type="ECO:0000256" key="7">
    <source>
        <dbReference type="ARBA" id="ARBA00022898"/>
    </source>
</evidence>
<comment type="similarity">
    <text evidence="3">Belongs to the NMT1/THI5 family.</text>
</comment>
<keyword evidence="15" id="KW-1185">Reference proteome</keyword>
<dbReference type="OrthoDB" id="9815602at2"/>
<gene>
    <name evidence="14" type="ORF">NIES1031_05775</name>
</gene>
<evidence type="ECO:0000256" key="8">
    <source>
        <dbReference type="ARBA" id="ARBA00022977"/>
    </source>
</evidence>
<evidence type="ECO:0000256" key="5">
    <source>
        <dbReference type="ARBA" id="ARBA00022679"/>
    </source>
</evidence>
<dbReference type="GO" id="GO:0046872">
    <property type="term" value="F:metal ion binding"/>
    <property type="evidence" value="ECO:0007669"/>
    <property type="project" value="UniProtKB-KW"/>
</dbReference>
<dbReference type="InterPro" id="IPR015168">
    <property type="entry name" value="SsuA/THI5"/>
</dbReference>
<evidence type="ECO:0000259" key="13">
    <source>
        <dbReference type="Pfam" id="PF09084"/>
    </source>
</evidence>
<feature type="signal peptide" evidence="12">
    <location>
        <begin position="1"/>
        <end position="25"/>
    </location>
</feature>
<keyword evidence="12" id="KW-0732">Signal</keyword>
<dbReference type="GO" id="GO:0009228">
    <property type="term" value="P:thiamine biosynthetic process"/>
    <property type="evidence" value="ECO:0007669"/>
    <property type="project" value="UniProtKB-KW"/>
</dbReference>
<comment type="pathway">
    <text evidence="2">Cofactor biosynthesis; thiamine diphosphate biosynthesis.</text>
</comment>
<evidence type="ECO:0000256" key="10">
    <source>
        <dbReference type="ARBA" id="ARBA00033171"/>
    </source>
</evidence>
<keyword evidence="7" id="KW-0663">Pyridoxal phosphate</keyword>
<evidence type="ECO:0000256" key="4">
    <source>
        <dbReference type="ARBA" id="ARBA00011738"/>
    </source>
</evidence>
<protein>
    <recommendedName>
        <fullName evidence="10">Thiamine pyrimidine synthase</fullName>
    </recommendedName>
</protein>
<dbReference type="Pfam" id="PF09084">
    <property type="entry name" value="NMT1"/>
    <property type="match status" value="1"/>
</dbReference>
<dbReference type="Proteomes" id="UP000185984">
    <property type="component" value="Unassembled WGS sequence"/>
</dbReference>
<evidence type="ECO:0000256" key="3">
    <source>
        <dbReference type="ARBA" id="ARBA00009406"/>
    </source>
</evidence>